<evidence type="ECO:0000313" key="2">
    <source>
        <dbReference type="EMBL" id="SNT07794.1"/>
    </source>
</evidence>
<dbReference type="EMBL" id="FZOU01000004">
    <property type="protein sequence ID" value="SNT07794.1"/>
    <property type="molecule type" value="Genomic_DNA"/>
</dbReference>
<accession>A0A239JSL4</accession>
<organism evidence="2 3">
    <name type="scientific">Granulicella rosea</name>
    <dbReference type="NCBI Taxonomy" id="474952"/>
    <lineage>
        <taxon>Bacteria</taxon>
        <taxon>Pseudomonadati</taxon>
        <taxon>Acidobacteriota</taxon>
        <taxon>Terriglobia</taxon>
        <taxon>Terriglobales</taxon>
        <taxon>Acidobacteriaceae</taxon>
        <taxon>Granulicella</taxon>
    </lineage>
</organism>
<dbReference type="AlphaFoldDB" id="A0A239JSL4"/>
<keyword evidence="1" id="KW-0472">Membrane</keyword>
<evidence type="ECO:0000256" key="1">
    <source>
        <dbReference type="SAM" id="Phobius"/>
    </source>
</evidence>
<feature type="transmembrane region" description="Helical" evidence="1">
    <location>
        <begin position="54"/>
        <end position="71"/>
    </location>
</feature>
<keyword evidence="1" id="KW-1133">Transmembrane helix</keyword>
<keyword evidence="1" id="KW-0812">Transmembrane</keyword>
<gene>
    <name evidence="2" type="ORF">SAMN05421770_10464</name>
</gene>
<keyword evidence="3" id="KW-1185">Reference proteome</keyword>
<feature type="transmembrane region" description="Helical" evidence="1">
    <location>
        <begin position="30"/>
        <end position="47"/>
    </location>
</feature>
<dbReference type="RefSeq" id="WP_089408737.1">
    <property type="nucleotide sequence ID" value="NZ_FZOU01000004.1"/>
</dbReference>
<evidence type="ECO:0000313" key="3">
    <source>
        <dbReference type="Proteomes" id="UP000198356"/>
    </source>
</evidence>
<dbReference type="Proteomes" id="UP000198356">
    <property type="component" value="Unassembled WGS sequence"/>
</dbReference>
<sequence>MTDYRVQPGEAKEDQVTAAIEKVTSQIPSSIYLGAAITSIIASIALNQSGKKHEALYVGQWVAPFLLLGIYNKLVKQLGSDATAHQ</sequence>
<dbReference type="OrthoDB" id="5382936at2"/>
<protein>
    <submittedName>
        <fullName evidence="2">Uncharacterized protein</fullName>
    </submittedName>
</protein>
<name>A0A239JSL4_9BACT</name>
<reference evidence="2 3" key="1">
    <citation type="submission" date="2017-06" db="EMBL/GenBank/DDBJ databases">
        <authorList>
            <person name="Kim H.J."/>
            <person name="Triplett B.A."/>
        </authorList>
    </citation>
    <scope>NUCLEOTIDE SEQUENCE [LARGE SCALE GENOMIC DNA]</scope>
    <source>
        <strain evidence="2 3">DSM 18704</strain>
    </source>
</reference>
<proteinExistence type="predicted"/>